<keyword evidence="5 6" id="KW-0472">Membrane</keyword>
<evidence type="ECO:0000256" key="3">
    <source>
        <dbReference type="ARBA" id="ARBA00022692"/>
    </source>
</evidence>
<dbReference type="PANTHER" id="PTHR34857:SF2">
    <property type="entry name" value="SLL0384 PROTEIN"/>
    <property type="match status" value="1"/>
</dbReference>
<dbReference type="InterPro" id="IPR003339">
    <property type="entry name" value="ABC/ECF_trnsptr_transmembrane"/>
</dbReference>
<dbReference type="PANTHER" id="PTHR34857">
    <property type="entry name" value="SLL0384 PROTEIN"/>
    <property type="match status" value="1"/>
</dbReference>
<evidence type="ECO:0000256" key="4">
    <source>
        <dbReference type="ARBA" id="ARBA00022989"/>
    </source>
</evidence>
<keyword evidence="8" id="KW-1185">Reference proteome</keyword>
<dbReference type="CDD" id="cd16914">
    <property type="entry name" value="EcfT"/>
    <property type="match status" value="1"/>
</dbReference>
<dbReference type="GO" id="GO:0005886">
    <property type="term" value="C:plasma membrane"/>
    <property type="evidence" value="ECO:0007669"/>
    <property type="project" value="UniProtKB-ARBA"/>
</dbReference>
<dbReference type="eggNOG" id="COG0619">
    <property type="taxonomic scope" value="Bacteria"/>
</dbReference>
<dbReference type="RefSeq" id="WP_013258138.1">
    <property type="nucleotide sequence ID" value="NC_014365.1"/>
</dbReference>
<dbReference type="AlphaFoldDB" id="E1QGJ2"/>
<name>E1QGJ2_DESB2</name>
<dbReference type="HOGENOM" id="CLU_076847_2_0_7"/>
<organism evidence="7 8">
    <name type="scientific">Desulfarculus baarsii (strain ATCC 33931 / DSM 2075 / LMG 7858 / VKM B-1802 / 2st14)</name>
    <dbReference type="NCBI Taxonomy" id="644282"/>
    <lineage>
        <taxon>Bacteria</taxon>
        <taxon>Pseudomonadati</taxon>
        <taxon>Thermodesulfobacteriota</taxon>
        <taxon>Desulfarculia</taxon>
        <taxon>Desulfarculales</taxon>
        <taxon>Desulfarculaceae</taxon>
        <taxon>Desulfarculus</taxon>
    </lineage>
</organism>
<protein>
    <submittedName>
        <fullName evidence="7">Cobalt transport protein</fullName>
    </submittedName>
</protein>
<dbReference type="OrthoDB" id="5868344at2"/>
<evidence type="ECO:0000256" key="1">
    <source>
        <dbReference type="ARBA" id="ARBA00004141"/>
    </source>
</evidence>
<reference evidence="7 8" key="1">
    <citation type="journal article" date="2010" name="Stand. Genomic Sci.">
        <title>Complete genome sequence of Desulfarculus baarsii type strain (2st14).</title>
        <authorList>
            <person name="Sun H."/>
            <person name="Spring S."/>
            <person name="Lapidus A."/>
            <person name="Davenport K."/>
            <person name="Del Rio T.G."/>
            <person name="Tice H."/>
            <person name="Nolan M."/>
            <person name="Copeland A."/>
            <person name="Cheng J.F."/>
            <person name="Lucas S."/>
            <person name="Tapia R."/>
            <person name="Goodwin L."/>
            <person name="Pitluck S."/>
            <person name="Ivanova N."/>
            <person name="Pagani I."/>
            <person name="Mavromatis K."/>
            <person name="Ovchinnikova G."/>
            <person name="Pati A."/>
            <person name="Chen A."/>
            <person name="Palaniappan K."/>
            <person name="Hauser L."/>
            <person name="Chang Y.J."/>
            <person name="Jeffries C.D."/>
            <person name="Detter J.C."/>
            <person name="Han C."/>
            <person name="Rohde M."/>
            <person name="Brambilla E."/>
            <person name="Goker M."/>
            <person name="Woyke T."/>
            <person name="Bristow J."/>
            <person name="Eisen J.A."/>
            <person name="Markowitz V."/>
            <person name="Hugenholtz P."/>
            <person name="Kyrpides N.C."/>
            <person name="Klenk H.P."/>
            <person name="Land M."/>
        </authorList>
    </citation>
    <scope>NUCLEOTIDE SEQUENCE [LARGE SCALE GENOMIC DNA]</scope>
    <source>
        <strain evidence="8">ATCC 33931 / DSM 2075 / LMG 7858 / VKM B-1802 / 2st14</strain>
    </source>
</reference>
<feature type="transmembrane region" description="Helical" evidence="6">
    <location>
        <begin position="57"/>
        <end position="77"/>
    </location>
</feature>
<dbReference type="EMBL" id="CP002085">
    <property type="protein sequence ID" value="ADK84685.1"/>
    <property type="molecule type" value="Genomic_DNA"/>
</dbReference>
<dbReference type="STRING" id="644282.Deba_1317"/>
<evidence type="ECO:0000256" key="2">
    <source>
        <dbReference type="ARBA" id="ARBA00022475"/>
    </source>
</evidence>
<evidence type="ECO:0000256" key="6">
    <source>
        <dbReference type="SAM" id="Phobius"/>
    </source>
</evidence>
<proteinExistence type="predicted"/>
<dbReference type="InterPro" id="IPR051611">
    <property type="entry name" value="ECF_transporter_component"/>
</dbReference>
<dbReference type="KEGG" id="dbr:Deba_1317"/>
<keyword evidence="4 6" id="KW-1133">Transmembrane helix</keyword>
<feature type="transmembrane region" description="Helical" evidence="6">
    <location>
        <begin position="89"/>
        <end position="109"/>
    </location>
</feature>
<evidence type="ECO:0000313" key="7">
    <source>
        <dbReference type="EMBL" id="ADK84685.1"/>
    </source>
</evidence>
<accession>E1QGJ2</accession>
<dbReference type="Proteomes" id="UP000009047">
    <property type="component" value="Chromosome"/>
</dbReference>
<gene>
    <name evidence="7" type="ordered locus">Deba_1317</name>
</gene>
<sequence>MLMREFAFDLHELVKLWLALSAGATAIYCVDWRIQAAVLLMCLAACLCVGAWRFVAWLAALMAGLALAAVILCRQWPGAAPLAQASYYFLLKFGPLVAMAVFLGACLNVGRLLRSLERLGAPAGVVITLGACLRFLPTAAAEFGQVRHAMRTRGLNAGGRLWLRPDRLLGYVLVPLLLRSLAVGEELARAAVTRGVEAPGRKTSLHGLDFRPADGLTLAGWTLALAALIALDGALRGGSGGVA</sequence>
<evidence type="ECO:0000256" key="5">
    <source>
        <dbReference type="ARBA" id="ARBA00023136"/>
    </source>
</evidence>
<keyword evidence="2" id="KW-1003">Cell membrane</keyword>
<feature type="transmembrane region" description="Helical" evidence="6">
    <location>
        <begin position="12"/>
        <end position="28"/>
    </location>
</feature>
<evidence type="ECO:0000313" key="8">
    <source>
        <dbReference type="Proteomes" id="UP000009047"/>
    </source>
</evidence>
<keyword evidence="3 6" id="KW-0812">Transmembrane</keyword>
<comment type="subcellular location">
    <subcellularLocation>
        <location evidence="1">Membrane</location>
        <topology evidence="1">Multi-pass membrane protein</topology>
    </subcellularLocation>
</comment>
<dbReference type="Pfam" id="PF02361">
    <property type="entry name" value="CbiQ"/>
    <property type="match status" value="1"/>
</dbReference>